<dbReference type="Proteomes" id="UP000604825">
    <property type="component" value="Unassembled WGS sequence"/>
</dbReference>
<accession>A0A811MZI6</accession>
<keyword evidence="2" id="KW-1185">Reference proteome</keyword>
<dbReference type="AlphaFoldDB" id="A0A811MZI6"/>
<reference evidence="1" key="1">
    <citation type="submission" date="2020-10" db="EMBL/GenBank/DDBJ databases">
        <authorList>
            <person name="Han B."/>
            <person name="Lu T."/>
            <person name="Zhao Q."/>
            <person name="Huang X."/>
            <person name="Zhao Y."/>
        </authorList>
    </citation>
    <scope>NUCLEOTIDE SEQUENCE</scope>
</reference>
<protein>
    <submittedName>
        <fullName evidence="1">Uncharacterized protein</fullName>
    </submittedName>
</protein>
<dbReference type="GO" id="GO:0006355">
    <property type="term" value="P:regulation of DNA-templated transcription"/>
    <property type="evidence" value="ECO:0007669"/>
    <property type="project" value="InterPro"/>
</dbReference>
<dbReference type="PANTHER" id="PTHR35130">
    <property type="entry name" value="MEDIATOR OF RNA POLYMERASE II TRANSCRIPTION SUBUNIT 16"/>
    <property type="match status" value="1"/>
</dbReference>
<evidence type="ECO:0000313" key="1">
    <source>
        <dbReference type="EMBL" id="CAD6213090.1"/>
    </source>
</evidence>
<name>A0A811MZI6_9POAL</name>
<dbReference type="InterPro" id="IPR038836">
    <property type="entry name" value="MED16"/>
</dbReference>
<organism evidence="1 2">
    <name type="scientific">Miscanthus lutarioriparius</name>
    <dbReference type="NCBI Taxonomy" id="422564"/>
    <lineage>
        <taxon>Eukaryota</taxon>
        <taxon>Viridiplantae</taxon>
        <taxon>Streptophyta</taxon>
        <taxon>Embryophyta</taxon>
        <taxon>Tracheophyta</taxon>
        <taxon>Spermatophyta</taxon>
        <taxon>Magnoliopsida</taxon>
        <taxon>Liliopsida</taxon>
        <taxon>Poales</taxon>
        <taxon>Poaceae</taxon>
        <taxon>PACMAD clade</taxon>
        <taxon>Panicoideae</taxon>
        <taxon>Andropogonodae</taxon>
        <taxon>Andropogoneae</taxon>
        <taxon>Saccharinae</taxon>
        <taxon>Miscanthus</taxon>
    </lineage>
</organism>
<dbReference type="PANTHER" id="PTHR35130:SF1">
    <property type="entry name" value="MEDIATOR OF RNA POLYMERASE II TRANSCRIPTION SUBUNIT 16"/>
    <property type="match status" value="1"/>
</dbReference>
<dbReference type="EMBL" id="CAJGYO010000002">
    <property type="protein sequence ID" value="CAD6213090.1"/>
    <property type="molecule type" value="Genomic_DNA"/>
</dbReference>
<gene>
    <name evidence="1" type="ORF">NCGR_LOCUS8798</name>
</gene>
<comment type="caution">
    <text evidence="1">The sequence shown here is derived from an EMBL/GenBank/DDBJ whole genome shotgun (WGS) entry which is preliminary data.</text>
</comment>
<dbReference type="OrthoDB" id="2020837at2759"/>
<proteinExistence type="predicted"/>
<evidence type="ECO:0000313" key="2">
    <source>
        <dbReference type="Proteomes" id="UP000604825"/>
    </source>
</evidence>
<dbReference type="GO" id="GO:0016592">
    <property type="term" value="C:mediator complex"/>
    <property type="evidence" value="ECO:0007669"/>
    <property type="project" value="InterPro"/>
</dbReference>
<sequence length="121" mass="13939">MARSAPDSPRDFVQFIEWSPRSCPRALLVANFHGRITIWTQPTKGPVNLVRDASSWQCEHEWRQDLSVVTKWLSGISPCFVKIQVAVFTPAYVQYRWLPTNSIGSNLKTFEEKFLTQQPQS</sequence>